<sequence>MPTEREATILFHNTMRVTEGHWEGFRLAARRAVDFTERHTPQIMVDFFTDEANMLAHSFQLYADSASIRAHWRMSGAVINDVMDHCSVERLDVYGEPDAQVTRALEAFRVDVPVTVHPRLAGFTRFGGPSPDR</sequence>
<evidence type="ECO:0000313" key="2">
    <source>
        <dbReference type="Proteomes" id="UP001055940"/>
    </source>
</evidence>
<dbReference type="EMBL" id="CP099837">
    <property type="protein sequence ID" value="USY20972.1"/>
    <property type="molecule type" value="Genomic_DNA"/>
</dbReference>
<evidence type="ECO:0000313" key="1">
    <source>
        <dbReference type="EMBL" id="USY20972.1"/>
    </source>
</evidence>
<name>A0ABY5D9F3_9ACTN</name>
<dbReference type="Proteomes" id="UP001055940">
    <property type="component" value="Chromosome"/>
</dbReference>
<accession>A0ABY5D9F3</accession>
<evidence type="ECO:0008006" key="3">
    <source>
        <dbReference type="Google" id="ProtNLM"/>
    </source>
</evidence>
<organism evidence="1 2">
    <name type="scientific">Nocardiopsis exhalans</name>
    <dbReference type="NCBI Taxonomy" id="163604"/>
    <lineage>
        <taxon>Bacteria</taxon>
        <taxon>Bacillati</taxon>
        <taxon>Actinomycetota</taxon>
        <taxon>Actinomycetes</taxon>
        <taxon>Streptosporangiales</taxon>
        <taxon>Nocardiopsidaceae</taxon>
        <taxon>Nocardiopsis</taxon>
    </lineage>
</organism>
<reference evidence="1" key="1">
    <citation type="submission" date="2022-06" db="EMBL/GenBank/DDBJ databases">
        <authorList>
            <person name="Ping M."/>
        </authorList>
    </citation>
    <scope>NUCLEOTIDE SEQUENCE</scope>
    <source>
        <strain evidence="1">JCM11759T</strain>
    </source>
</reference>
<keyword evidence="2" id="KW-1185">Reference proteome</keyword>
<proteinExistence type="predicted"/>
<dbReference type="RefSeq" id="WP_254419970.1">
    <property type="nucleotide sequence ID" value="NZ_BAAAJB010000034.1"/>
</dbReference>
<protein>
    <recommendedName>
        <fullName evidence="3">ABM domain-containing protein</fullName>
    </recommendedName>
</protein>
<gene>
    <name evidence="1" type="ORF">NE857_04810</name>
</gene>